<dbReference type="KEGG" id="mag:amb3281"/>
<gene>
    <name evidence="1" type="ordered locus">amb3281</name>
</gene>
<sequence length="39" mass="4399">MRLIDRLKRAGTRISMDGKGRCIGNILSAVRSLRSVERL</sequence>
<name>Q2W240_PARM1</name>
<accession>Q2W240</accession>
<dbReference type="AlphaFoldDB" id="Q2W240"/>
<proteinExistence type="predicted"/>
<keyword evidence="2" id="KW-1185">Reference proteome</keyword>
<evidence type="ECO:0000313" key="2">
    <source>
        <dbReference type="Proteomes" id="UP000007058"/>
    </source>
</evidence>
<reference evidence="1 2" key="1">
    <citation type="journal article" date="2005" name="DNA Res.">
        <title>Complete genome sequence of the facultative anaerobic magnetotactic bacterium Magnetospirillum sp. strain AMB-1.</title>
        <authorList>
            <person name="Matsunaga T."/>
            <person name="Okamura Y."/>
            <person name="Fukuda Y."/>
            <person name="Wahyudi A.T."/>
            <person name="Murase Y."/>
            <person name="Takeyama H."/>
        </authorList>
    </citation>
    <scope>NUCLEOTIDE SEQUENCE [LARGE SCALE GENOMIC DNA]</scope>
    <source>
        <strain evidence="2">ATCC 700264 / AMB-1</strain>
    </source>
</reference>
<dbReference type="Proteomes" id="UP000007058">
    <property type="component" value="Chromosome"/>
</dbReference>
<dbReference type="EMBL" id="AP007255">
    <property type="protein sequence ID" value="BAE52085.1"/>
    <property type="molecule type" value="Genomic_DNA"/>
</dbReference>
<evidence type="ECO:0000313" key="1">
    <source>
        <dbReference type="EMBL" id="BAE52085.1"/>
    </source>
</evidence>
<protein>
    <submittedName>
        <fullName evidence="1">Uncharacterized protein</fullName>
    </submittedName>
</protein>
<dbReference type="HOGENOM" id="CLU_3312359_0_0_5"/>
<organism evidence="1 2">
    <name type="scientific">Paramagnetospirillum magneticum (strain ATCC 700264 / AMB-1)</name>
    <name type="common">Magnetospirillum magneticum</name>
    <dbReference type="NCBI Taxonomy" id="342108"/>
    <lineage>
        <taxon>Bacteria</taxon>
        <taxon>Pseudomonadati</taxon>
        <taxon>Pseudomonadota</taxon>
        <taxon>Alphaproteobacteria</taxon>
        <taxon>Rhodospirillales</taxon>
        <taxon>Magnetospirillaceae</taxon>
        <taxon>Paramagnetospirillum</taxon>
    </lineage>
</organism>